<name>A0A328A917_9CAUL</name>
<sequence length="74" mass="8210">MDPLTVARYGLMAASQRFDASAARTARMGDQSSDIDYAAEAVEQIEAKHQFSANLGTIKVADEMWRSLMDIQTR</sequence>
<reference evidence="4" key="1">
    <citation type="submission" date="2018-05" db="EMBL/GenBank/DDBJ databases">
        <authorList>
            <person name="Li X."/>
        </authorList>
    </citation>
    <scope>NUCLEOTIDE SEQUENCE [LARGE SCALE GENOMIC DNA]</scope>
    <source>
        <strain evidence="4">LX32</strain>
    </source>
</reference>
<evidence type="ECO:0000259" key="2">
    <source>
        <dbReference type="Pfam" id="PF06429"/>
    </source>
</evidence>
<dbReference type="OrthoDB" id="7210951at2"/>
<keyword evidence="4" id="KW-1185">Reference proteome</keyword>
<keyword evidence="3" id="KW-0969">Cilium</keyword>
<protein>
    <submittedName>
        <fullName evidence="3">Flagellar hook protein FlgE</fullName>
    </submittedName>
</protein>
<dbReference type="EMBL" id="QFYQ01000003">
    <property type="protein sequence ID" value="RAK51163.1"/>
    <property type="molecule type" value="Genomic_DNA"/>
</dbReference>
<dbReference type="InterPro" id="IPR010930">
    <property type="entry name" value="Flg_bb/hook_C_dom"/>
</dbReference>
<keyword evidence="3" id="KW-0966">Cell projection</keyword>
<evidence type="ECO:0000313" key="3">
    <source>
        <dbReference type="EMBL" id="RAK51163.1"/>
    </source>
</evidence>
<dbReference type="Proteomes" id="UP000249254">
    <property type="component" value="Unassembled WGS sequence"/>
</dbReference>
<feature type="domain" description="Flagellar basal-body/hook protein C-terminal" evidence="2">
    <location>
        <begin position="32"/>
        <end position="70"/>
    </location>
</feature>
<accession>A0A328A917</accession>
<dbReference type="RefSeq" id="WP_111530598.1">
    <property type="nucleotide sequence ID" value="NZ_JBHRSG010000003.1"/>
</dbReference>
<evidence type="ECO:0000313" key="4">
    <source>
        <dbReference type="Proteomes" id="UP000249254"/>
    </source>
</evidence>
<comment type="caution">
    <text evidence="3">The sequence shown here is derived from an EMBL/GenBank/DDBJ whole genome shotgun (WGS) entry which is preliminary data.</text>
</comment>
<dbReference type="Pfam" id="PF06429">
    <property type="entry name" value="Flg_bbr_C"/>
    <property type="match status" value="1"/>
</dbReference>
<organism evidence="3 4">
    <name type="scientific">Phenylobacterium soli</name>
    <dbReference type="NCBI Taxonomy" id="2170551"/>
    <lineage>
        <taxon>Bacteria</taxon>
        <taxon>Pseudomonadati</taxon>
        <taxon>Pseudomonadota</taxon>
        <taxon>Alphaproteobacteria</taxon>
        <taxon>Caulobacterales</taxon>
        <taxon>Caulobacteraceae</taxon>
        <taxon>Phenylobacterium</taxon>
    </lineage>
</organism>
<keyword evidence="3" id="KW-0282">Flagellum</keyword>
<evidence type="ECO:0000256" key="1">
    <source>
        <dbReference type="ARBA" id="ARBA00009677"/>
    </source>
</evidence>
<proteinExistence type="inferred from homology"/>
<dbReference type="AlphaFoldDB" id="A0A328A917"/>
<comment type="similarity">
    <text evidence="1">Belongs to the flagella basal body rod proteins family.</text>
</comment>
<gene>
    <name evidence="3" type="ORF">DJ017_19580</name>
</gene>